<dbReference type="InterPro" id="IPR055870">
    <property type="entry name" value="DUF7447"/>
</dbReference>
<keyword evidence="2" id="KW-1185">Reference proteome</keyword>
<dbReference type="AlphaFoldDB" id="A0A1G6HM48"/>
<protein>
    <submittedName>
        <fullName evidence="1">Uncharacterized protein</fullName>
    </submittedName>
</protein>
<sequence>MLTIAEMKQQHEAAGYRFFDEWAMNFYNREIETQKLTMVHEDKGLFISSECREDDEVRRYTIRLFDFASRDVHEIGEFRGYETLEDAQVALKELLKTHRSI</sequence>
<evidence type="ECO:0000313" key="1">
    <source>
        <dbReference type="EMBL" id="SDB95301.1"/>
    </source>
</evidence>
<dbReference type="Proteomes" id="UP000242662">
    <property type="component" value="Unassembled WGS sequence"/>
</dbReference>
<proteinExistence type="predicted"/>
<dbReference type="Pfam" id="PF24239">
    <property type="entry name" value="DUF7447"/>
    <property type="match status" value="1"/>
</dbReference>
<reference evidence="2" key="1">
    <citation type="submission" date="2016-09" db="EMBL/GenBank/DDBJ databases">
        <authorList>
            <person name="Varghese N."/>
            <person name="Submissions S."/>
        </authorList>
    </citation>
    <scope>NUCLEOTIDE SEQUENCE [LARGE SCALE GENOMIC DNA]</scope>
    <source>
        <strain evidence="2">25nlg</strain>
    </source>
</reference>
<accession>A0A1G6HM48</accession>
<evidence type="ECO:0000313" key="2">
    <source>
        <dbReference type="Proteomes" id="UP000242662"/>
    </source>
</evidence>
<dbReference type="EMBL" id="FMYM01000004">
    <property type="protein sequence ID" value="SDB95301.1"/>
    <property type="molecule type" value="Genomic_DNA"/>
</dbReference>
<organism evidence="1 2">
    <name type="scientific">Shouchella lonarensis</name>
    <dbReference type="NCBI Taxonomy" id="1464122"/>
    <lineage>
        <taxon>Bacteria</taxon>
        <taxon>Bacillati</taxon>
        <taxon>Bacillota</taxon>
        <taxon>Bacilli</taxon>
        <taxon>Bacillales</taxon>
        <taxon>Bacillaceae</taxon>
        <taxon>Shouchella</taxon>
    </lineage>
</organism>
<gene>
    <name evidence="1" type="ORF">SAMN05421737_10472</name>
</gene>
<name>A0A1G6HM48_9BACI</name>
<dbReference type="RefSeq" id="WP_090775203.1">
    <property type="nucleotide sequence ID" value="NZ_FMYM01000004.1"/>
</dbReference>
<dbReference type="STRING" id="1464122.SAMN05421737_10472"/>